<feature type="region of interest" description="Disordered" evidence="1">
    <location>
        <begin position="610"/>
        <end position="633"/>
    </location>
</feature>
<evidence type="ECO:0000313" key="3">
    <source>
        <dbReference type="EMBL" id="TVY80634.1"/>
    </source>
</evidence>
<sequence>MSLCDLCLSIPFDSLPAPPEPGSSSIVSSKRDLVQLWYETENKIGVPLHDPIGFPYHENLDALAASSPSCTLCAAVQSGVDLWIEDYRDAEKSDQYFLQFLKDEISGGGQRLWLTKRFSGTPGFLVLVRIPDYTTGVYLMTGVGFTAEAGLNDKISLQPMTPNSGDQNSLDLAASWLEGCVNRHEKCAKGDALLPSRILDISAAGDMIKLLDSEGISGKYASLSYCWGSSTHFTTSKESLAERQFGISLSDLPQTILDAVIIARHLGFQYLWVDSLCILRGDAEDWARESARMIDVYSNAHLVIAANHAKNSSVGCFHTRASRLRGIVNLPSYGVDVHTILLHPHDEWIAGGRDFHGEPLILRGWALQERVLARRVLHYNAQKMYFECNHGIVGEDGCNTPDRWCNLEKLDIARWNGLLWGYGERNLTKPTDKLPAMSGLAKLFERELGAQYVAGIWSNALIEGLAWQCLRKTDSEITSQEQEYIGPSWSWASFDGIAATGLEPGWEDVSEILEWHVEPKTKANPYGEVINAWIRIRAPIFPLVPSKRGDTDHEIKVRQAGIKPNPRFCTPFTKNDEGQGISLDSKHVKESEEWRAWNLQAMVLGRYTNSEDSQSVEPGKDIEKEGSSKEEEIVQEREFSQALVVTSMDGGTTFKRVGWLFLEGVEVAKAIEDQSYWHTVTLV</sequence>
<dbReference type="PANTHER" id="PTHR33112:SF16">
    <property type="entry name" value="HETEROKARYON INCOMPATIBILITY DOMAIN-CONTAINING PROTEIN"/>
    <property type="match status" value="1"/>
</dbReference>
<evidence type="ECO:0000259" key="2">
    <source>
        <dbReference type="Pfam" id="PF06985"/>
    </source>
</evidence>
<dbReference type="OrthoDB" id="47007at2759"/>
<feature type="compositionally biased region" description="Basic and acidic residues" evidence="1">
    <location>
        <begin position="618"/>
        <end position="633"/>
    </location>
</feature>
<organism evidence="3 4">
    <name type="scientific">Lachnellula suecica</name>
    <dbReference type="NCBI Taxonomy" id="602035"/>
    <lineage>
        <taxon>Eukaryota</taxon>
        <taxon>Fungi</taxon>
        <taxon>Dikarya</taxon>
        <taxon>Ascomycota</taxon>
        <taxon>Pezizomycotina</taxon>
        <taxon>Leotiomycetes</taxon>
        <taxon>Helotiales</taxon>
        <taxon>Lachnaceae</taxon>
        <taxon>Lachnellula</taxon>
    </lineage>
</organism>
<protein>
    <recommendedName>
        <fullName evidence="2">Heterokaryon incompatibility domain-containing protein</fullName>
    </recommendedName>
</protein>
<evidence type="ECO:0000313" key="4">
    <source>
        <dbReference type="Proteomes" id="UP000469558"/>
    </source>
</evidence>
<gene>
    <name evidence="3" type="ORF">LSUE1_G004553</name>
</gene>
<feature type="domain" description="Heterokaryon incompatibility" evidence="2">
    <location>
        <begin position="220"/>
        <end position="369"/>
    </location>
</feature>
<name>A0A8T9CA21_9HELO</name>
<dbReference type="AlphaFoldDB" id="A0A8T9CA21"/>
<dbReference type="Pfam" id="PF06985">
    <property type="entry name" value="HET"/>
    <property type="match status" value="1"/>
</dbReference>
<reference evidence="3 4" key="1">
    <citation type="submission" date="2018-05" db="EMBL/GenBank/DDBJ databases">
        <title>Genome sequencing and assembly of the regulated plant pathogen Lachnellula willkommii and related sister species for the development of diagnostic species identification markers.</title>
        <authorList>
            <person name="Giroux E."/>
            <person name="Bilodeau G."/>
        </authorList>
    </citation>
    <scope>NUCLEOTIDE SEQUENCE [LARGE SCALE GENOMIC DNA]</scope>
    <source>
        <strain evidence="3 4">CBS 268.59</strain>
    </source>
</reference>
<proteinExistence type="predicted"/>
<keyword evidence="4" id="KW-1185">Reference proteome</keyword>
<dbReference type="PANTHER" id="PTHR33112">
    <property type="entry name" value="DOMAIN PROTEIN, PUTATIVE-RELATED"/>
    <property type="match status" value="1"/>
</dbReference>
<accession>A0A8T9CA21</accession>
<dbReference type="Proteomes" id="UP000469558">
    <property type="component" value="Unassembled WGS sequence"/>
</dbReference>
<dbReference type="EMBL" id="QGMK01000642">
    <property type="protein sequence ID" value="TVY80634.1"/>
    <property type="molecule type" value="Genomic_DNA"/>
</dbReference>
<comment type="caution">
    <text evidence="3">The sequence shown here is derived from an EMBL/GenBank/DDBJ whole genome shotgun (WGS) entry which is preliminary data.</text>
</comment>
<evidence type="ECO:0000256" key="1">
    <source>
        <dbReference type="SAM" id="MobiDB-lite"/>
    </source>
</evidence>
<dbReference type="InterPro" id="IPR010730">
    <property type="entry name" value="HET"/>
</dbReference>